<dbReference type="SUPFAM" id="SSF63380">
    <property type="entry name" value="Riboflavin synthase domain-like"/>
    <property type="match status" value="2"/>
</dbReference>
<keyword evidence="7 9" id="KW-0560">Oxidoreductase</keyword>
<gene>
    <name evidence="11" type="ORF">OEZ85_000595</name>
</gene>
<protein>
    <recommendedName>
        <fullName evidence="3">ferredoxin--NADP(+) reductase</fullName>
        <ecNumber evidence="3">1.18.1.2</ecNumber>
    </recommendedName>
</protein>
<dbReference type="InterPro" id="IPR017938">
    <property type="entry name" value="Riboflavin_synthase-like_b-brl"/>
</dbReference>
<evidence type="ECO:0000256" key="7">
    <source>
        <dbReference type="ARBA" id="ARBA00023002"/>
    </source>
</evidence>
<keyword evidence="4 9" id="KW-0285">Flavoprotein</keyword>
<evidence type="ECO:0000256" key="9">
    <source>
        <dbReference type="PIRNR" id="PIRNR000361"/>
    </source>
</evidence>
<evidence type="ECO:0000313" key="11">
    <source>
        <dbReference type="EMBL" id="WIA21377.1"/>
    </source>
</evidence>
<keyword evidence="5 9" id="KW-0274">FAD</keyword>
<dbReference type="InterPro" id="IPR017927">
    <property type="entry name" value="FAD-bd_FR_type"/>
</dbReference>
<comment type="cofactor">
    <cofactor evidence="1">
        <name>FAD</name>
        <dbReference type="ChEBI" id="CHEBI:57692"/>
    </cofactor>
</comment>
<evidence type="ECO:0000313" key="12">
    <source>
        <dbReference type="Proteomes" id="UP001244341"/>
    </source>
</evidence>
<name>A0ABY8UM62_TETOB</name>
<dbReference type="InterPro" id="IPR001433">
    <property type="entry name" value="OxRdtase_FAD/NAD-bd"/>
</dbReference>
<dbReference type="Proteomes" id="UP001244341">
    <property type="component" value="Chromosome 13b"/>
</dbReference>
<evidence type="ECO:0000256" key="1">
    <source>
        <dbReference type="ARBA" id="ARBA00001974"/>
    </source>
</evidence>
<evidence type="ECO:0000256" key="2">
    <source>
        <dbReference type="ARBA" id="ARBA00008312"/>
    </source>
</evidence>
<evidence type="ECO:0000259" key="10">
    <source>
        <dbReference type="PROSITE" id="PS51384"/>
    </source>
</evidence>
<keyword evidence="12" id="KW-1185">Reference proteome</keyword>
<evidence type="ECO:0000256" key="3">
    <source>
        <dbReference type="ARBA" id="ARBA00013223"/>
    </source>
</evidence>
<dbReference type="Gene3D" id="3.40.50.80">
    <property type="entry name" value="Nucleotide-binding domain of ferredoxin-NADP reductase (FNR) module"/>
    <property type="match status" value="1"/>
</dbReference>
<dbReference type="PROSITE" id="PS51384">
    <property type="entry name" value="FAD_FR"/>
    <property type="match status" value="1"/>
</dbReference>
<dbReference type="InterPro" id="IPR039261">
    <property type="entry name" value="FNR_nucleotide-bd"/>
</dbReference>
<dbReference type="Pfam" id="PF00175">
    <property type="entry name" value="NAD_binding_1"/>
    <property type="match status" value="1"/>
</dbReference>
<keyword evidence="6 9" id="KW-0521">NADP</keyword>
<dbReference type="PRINTS" id="PR00371">
    <property type="entry name" value="FPNCR"/>
</dbReference>
<sequence length="375" mass="41377">MQLQAMHARLGSCNRPFDRLTRQRLVVRSSAVSTSIKQPCSVNLENLGRAEGQTFPLNLYGGKKQSFVGKVVSIERLGGRDKERDVSHIVIDTGGVPFVEGQSFGVQPPGTKLNSRGVEVPQHVRLYSIASSRYGDSGDGKTCTLCVVRVIYPDPATGETVHGRCSNYLCDCEPDPATGETVHGLCSNYLCDCKPGDELVMTGPAGTALLLNDNPWNKRIVCVSTGTGIAPFRSFWRRIFFDGINGQASQPFSDNAMFWLLSGFANTDSVLYGDELKAALEANPKHMRLDIALSLEQQNAQGGPEYVQDRIHEHAQEFLDLMASDDAIFYFCGLKRMYSSVLEMLETMGREHRGMDVPALIAQLKKSHRWHVETA</sequence>
<feature type="domain" description="FAD-binding FR-type" evidence="10">
    <location>
        <begin position="64"/>
        <end position="211"/>
    </location>
</feature>
<dbReference type="EC" id="1.18.1.2" evidence="3"/>
<comment type="catalytic activity">
    <reaction evidence="8">
        <text>2 reduced [2Fe-2S]-[ferredoxin] + NADP(+) + H(+) = 2 oxidized [2Fe-2S]-[ferredoxin] + NADPH</text>
        <dbReference type="Rhea" id="RHEA:20125"/>
        <dbReference type="Rhea" id="RHEA-COMP:10000"/>
        <dbReference type="Rhea" id="RHEA-COMP:10001"/>
        <dbReference type="ChEBI" id="CHEBI:15378"/>
        <dbReference type="ChEBI" id="CHEBI:33737"/>
        <dbReference type="ChEBI" id="CHEBI:33738"/>
        <dbReference type="ChEBI" id="CHEBI:57783"/>
        <dbReference type="ChEBI" id="CHEBI:58349"/>
        <dbReference type="EC" id="1.18.1.2"/>
    </reaction>
</comment>
<dbReference type="PIRSF" id="PIRSF000361">
    <property type="entry name" value="Frd-NADP+_RD"/>
    <property type="match status" value="1"/>
</dbReference>
<evidence type="ECO:0000256" key="6">
    <source>
        <dbReference type="ARBA" id="ARBA00022857"/>
    </source>
</evidence>
<evidence type="ECO:0000256" key="5">
    <source>
        <dbReference type="ARBA" id="ARBA00022827"/>
    </source>
</evidence>
<dbReference type="Gene3D" id="2.40.30.10">
    <property type="entry name" value="Translation factors"/>
    <property type="match status" value="2"/>
</dbReference>
<organism evidence="11 12">
    <name type="scientific">Tetradesmus obliquus</name>
    <name type="common">Green alga</name>
    <name type="synonym">Acutodesmus obliquus</name>
    <dbReference type="NCBI Taxonomy" id="3088"/>
    <lineage>
        <taxon>Eukaryota</taxon>
        <taxon>Viridiplantae</taxon>
        <taxon>Chlorophyta</taxon>
        <taxon>core chlorophytes</taxon>
        <taxon>Chlorophyceae</taxon>
        <taxon>CS clade</taxon>
        <taxon>Sphaeropleales</taxon>
        <taxon>Scenedesmaceae</taxon>
        <taxon>Tetradesmus</taxon>
    </lineage>
</organism>
<evidence type="ECO:0000256" key="8">
    <source>
        <dbReference type="ARBA" id="ARBA00047776"/>
    </source>
</evidence>
<dbReference type="InterPro" id="IPR015701">
    <property type="entry name" value="FNR"/>
</dbReference>
<dbReference type="EMBL" id="CP126220">
    <property type="protein sequence ID" value="WIA21377.1"/>
    <property type="molecule type" value="Genomic_DNA"/>
</dbReference>
<comment type="similarity">
    <text evidence="2">Belongs to the ferredoxin--NADP reductase type 1 family.</text>
</comment>
<evidence type="ECO:0000256" key="4">
    <source>
        <dbReference type="ARBA" id="ARBA00022630"/>
    </source>
</evidence>
<proteinExistence type="inferred from homology"/>
<dbReference type="PANTHER" id="PTHR43314">
    <property type="match status" value="1"/>
</dbReference>
<reference evidence="11 12" key="1">
    <citation type="submission" date="2023-05" db="EMBL/GenBank/DDBJ databases">
        <title>A 100% complete, gapless, phased diploid assembly of the Scenedesmus obliquus UTEX 3031 genome.</title>
        <authorList>
            <person name="Biondi T.C."/>
            <person name="Hanschen E.R."/>
            <person name="Kwon T."/>
            <person name="Eng W."/>
            <person name="Kruse C.P.S."/>
            <person name="Koehler S.I."/>
            <person name="Kunde Y."/>
            <person name="Gleasner C.D."/>
            <person name="You Mak K.T."/>
            <person name="Polle J."/>
            <person name="Hovde B.T."/>
            <person name="Starkenburg S.R."/>
        </authorList>
    </citation>
    <scope>NUCLEOTIDE SEQUENCE [LARGE SCALE GENOMIC DNA]</scope>
    <source>
        <strain evidence="11 12">DOE0152z</strain>
    </source>
</reference>
<accession>A0ABY8UM62</accession>
<dbReference type="InterPro" id="IPR001709">
    <property type="entry name" value="Flavoprot_Pyr_Nucl_cyt_Rdtase"/>
</dbReference>
<dbReference type="SUPFAM" id="SSF52343">
    <property type="entry name" value="Ferredoxin reductase-like, C-terminal NADP-linked domain"/>
    <property type="match status" value="1"/>
</dbReference>